<proteinExistence type="predicted"/>
<sequence>MKASLTVQLAVAFICISLAAPAYADVARIADGKPWNANNGQGRSMQMTLAPDGTGQMKMGMRSRKVSWRDVDGALCLNGLRGSGERCMAIQPIEGGYRAQAADGAVLILTR</sequence>
<dbReference type="Proteomes" id="UP000243978">
    <property type="component" value="Unassembled WGS sequence"/>
</dbReference>
<feature type="signal peptide" evidence="1">
    <location>
        <begin position="1"/>
        <end position="24"/>
    </location>
</feature>
<reference evidence="2 3" key="1">
    <citation type="submission" date="2018-04" db="EMBL/GenBank/DDBJ databases">
        <title>Genomic Encyclopedia of Archaeal and Bacterial Type Strains, Phase II (KMG-II): from individual species to whole genera.</title>
        <authorList>
            <person name="Goeker M."/>
        </authorList>
    </citation>
    <scope>NUCLEOTIDE SEQUENCE [LARGE SCALE GENOMIC DNA]</scope>
    <source>
        <strain evidence="2 3">DSM 100977</strain>
    </source>
</reference>
<feature type="chain" id="PRO_5015395129" description="Protease inhibitor Inh" evidence="1">
    <location>
        <begin position="25"/>
        <end position="111"/>
    </location>
</feature>
<evidence type="ECO:0000313" key="3">
    <source>
        <dbReference type="Proteomes" id="UP000243978"/>
    </source>
</evidence>
<dbReference type="EMBL" id="QBKS01000003">
    <property type="protein sequence ID" value="PTX53799.1"/>
    <property type="molecule type" value="Genomic_DNA"/>
</dbReference>
<organism evidence="2 3">
    <name type="scientific">Litoreibacter ponti</name>
    <dbReference type="NCBI Taxonomy" id="1510457"/>
    <lineage>
        <taxon>Bacteria</taxon>
        <taxon>Pseudomonadati</taxon>
        <taxon>Pseudomonadota</taxon>
        <taxon>Alphaproteobacteria</taxon>
        <taxon>Rhodobacterales</taxon>
        <taxon>Roseobacteraceae</taxon>
        <taxon>Litoreibacter</taxon>
    </lineage>
</organism>
<name>A0A2T6BCK4_9RHOB</name>
<evidence type="ECO:0000313" key="2">
    <source>
        <dbReference type="EMBL" id="PTX53799.1"/>
    </source>
</evidence>
<accession>A0A2T6BCK4</accession>
<dbReference type="RefSeq" id="WP_107847465.1">
    <property type="nucleotide sequence ID" value="NZ_QBKS01000003.1"/>
</dbReference>
<protein>
    <recommendedName>
        <fullName evidence="4">Protease inhibitor Inh</fullName>
    </recommendedName>
</protein>
<dbReference type="AlphaFoldDB" id="A0A2T6BCK4"/>
<evidence type="ECO:0008006" key="4">
    <source>
        <dbReference type="Google" id="ProtNLM"/>
    </source>
</evidence>
<keyword evidence="3" id="KW-1185">Reference proteome</keyword>
<dbReference type="OrthoDB" id="8368507at2"/>
<keyword evidence="1" id="KW-0732">Signal</keyword>
<evidence type="ECO:0000256" key="1">
    <source>
        <dbReference type="SAM" id="SignalP"/>
    </source>
</evidence>
<comment type="caution">
    <text evidence="2">The sequence shown here is derived from an EMBL/GenBank/DDBJ whole genome shotgun (WGS) entry which is preliminary data.</text>
</comment>
<gene>
    <name evidence="2" type="ORF">C8N43_3842</name>
</gene>